<comment type="caution">
    <text evidence="1">The sequence shown here is derived from an EMBL/GenBank/DDBJ whole genome shotgun (WGS) entry which is preliminary data.</text>
</comment>
<evidence type="ECO:0000313" key="2">
    <source>
        <dbReference type="Proteomes" id="UP000324222"/>
    </source>
</evidence>
<evidence type="ECO:0000313" key="1">
    <source>
        <dbReference type="EMBL" id="MPC18909.1"/>
    </source>
</evidence>
<proteinExistence type="predicted"/>
<gene>
    <name evidence="1" type="ORF">E2C01_011807</name>
</gene>
<name>A0A5B7DCF5_PORTR</name>
<keyword evidence="2" id="KW-1185">Reference proteome</keyword>
<accession>A0A5B7DCF5</accession>
<dbReference type="Proteomes" id="UP000324222">
    <property type="component" value="Unassembled WGS sequence"/>
</dbReference>
<dbReference type="EMBL" id="VSRR010000720">
    <property type="protein sequence ID" value="MPC18909.1"/>
    <property type="molecule type" value="Genomic_DNA"/>
</dbReference>
<sequence length="135" mass="14591">MMIQFPAFPLVCVVKVISRCQSGVTSAFLCSKITISCHHFPMLPHHPHHHSFASQNTITKRRKSLSLPPKPSLPGVRLLHITPGFSPSLLPSLLSLALLLTSPLPHLPCPPSLVATITTTLTSLFAPPPLRGTGR</sequence>
<reference evidence="1 2" key="1">
    <citation type="submission" date="2019-05" db="EMBL/GenBank/DDBJ databases">
        <title>Another draft genome of Portunus trituberculatus and its Hox gene families provides insights of decapod evolution.</title>
        <authorList>
            <person name="Jeong J.-H."/>
            <person name="Song I."/>
            <person name="Kim S."/>
            <person name="Choi T."/>
            <person name="Kim D."/>
            <person name="Ryu S."/>
            <person name="Kim W."/>
        </authorList>
    </citation>
    <scope>NUCLEOTIDE SEQUENCE [LARGE SCALE GENOMIC DNA]</scope>
    <source>
        <tissue evidence="1">Muscle</tissue>
    </source>
</reference>
<dbReference type="AlphaFoldDB" id="A0A5B7DCF5"/>
<protein>
    <submittedName>
        <fullName evidence="1">Uncharacterized protein</fullName>
    </submittedName>
</protein>
<organism evidence="1 2">
    <name type="scientific">Portunus trituberculatus</name>
    <name type="common">Swimming crab</name>
    <name type="synonym">Neptunus trituberculatus</name>
    <dbReference type="NCBI Taxonomy" id="210409"/>
    <lineage>
        <taxon>Eukaryota</taxon>
        <taxon>Metazoa</taxon>
        <taxon>Ecdysozoa</taxon>
        <taxon>Arthropoda</taxon>
        <taxon>Crustacea</taxon>
        <taxon>Multicrustacea</taxon>
        <taxon>Malacostraca</taxon>
        <taxon>Eumalacostraca</taxon>
        <taxon>Eucarida</taxon>
        <taxon>Decapoda</taxon>
        <taxon>Pleocyemata</taxon>
        <taxon>Brachyura</taxon>
        <taxon>Eubrachyura</taxon>
        <taxon>Portunoidea</taxon>
        <taxon>Portunidae</taxon>
        <taxon>Portuninae</taxon>
        <taxon>Portunus</taxon>
    </lineage>
</organism>